<sequence length="185" mass="19143">MWEPDGVTRRPIGVKTILTALAAVLALSLQACGDEEPTPTATDDEAGLSLDDLDGRVFASVRVEGRQLVDGTRVRLAFEGTDVSADAGCNHLFGTAAADGDTLSVTDMGSTEMGCPDGRNDQDAWLTTFLGAGTTAALSEGMLTLTGGGVTLELEEQDGPEEDRPDQDGEDPDQPTSDDGAVVGN</sequence>
<dbReference type="AlphaFoldDB" id="A0A316TNV2"/>
<evidence type="ECO:0000259" key="3">
    <source>
        <dbReference type="Pfam" id="PF03724"/>
    </source>
</evidence>
<dbReference type="InterPro" id="IPR038670">
    <property type="entry name" value="HslJ-like_sf"/>
</dbReference>
<organism evidence="4 5">
    <name type="scientific">Nocardioides silvaticus</name>
    <dbReference type="NCBI Taxonomy" id="2201891"/>
    <lineage>
        <taxon>Bacteria</taxon>
        <taxon>Bacillati</taxon>
        <taxon>Actinomycetota</taxon>
        <taxon>Actinomycetes</taxon>
        <taxon>Propionibacteriales</taxon>
        <taxon>Nocardioidaceae</taxon>
        <taxon>Nocardioides</taxon>
    </lineage>
</organism>
<feature type="chain" id="PRO_5038338940" description="DUF306 domain-containing protein" evidence="2">
    <location>
        <begin position="34"/>
        <end position="185"/>
    </location>
</feature>
<keyword evidence="2" id="KW-0732">Signal</keyword>
<dbReference type="InterPro" id="IPR005184">
    <property type="entry name" value="DUF306_Meta_HslJ"/>
</dbReference>
<keyword evidence="5" id="KW-1185">Reference proteome</keyword>
<dbReference type="Pfam" id="PF03724">
    <property type="entry name" value="META"/>
    <property type="match status" value="1"/>
</dbReference>
<evidence type="ECO:0000313" key="5">
    <source>
        <dbReference type="Proteomes" id="UP000245507"/>
    </source>
</evidence>
<comment type="caution">
    <text evidence="4">The sequence shown here is derived from an EMBL/GenBank/DDBJ whole genome shotgun (WGS) entry which is preliminary data.</text>
</comment>
<feature type="region of interest" description="Disordered" evidence="1">
    <location>
        <begin position="148"/>
        <end position="185"/>
    </location>
</feature>
<evidence type="ECO:0000256" key="1">
    <source>
        <dbReference type="SAM" id="MobiDB-lite"/>
    </source>
</evidence>
<protein>
    <recommendedName>
        <fullName evidence="3">DUF306 domain-containing protein</fullName>
    </recommendedName>
</protein>
<feature type="domain" description="DUF306" evidence="3">
    <location>
        <begin position="52"/>
        <end position="148"/>
    </location>
</feature>
<proteinExistence type="predicted"/>
<feature type="compositionally biased region" description="Acidic residues" evidence="1">
    <location>
        <begin position="153"/>
        <end position="173"/>
    </location>
</feature>
<dbReference type="InterPro" id="IPR053147">
    <property type="entry name" value="Hsp_HslJ-like"/>
</dbReference>
<dbReference type="EMBL" id="QGDD01000002">
    <property type="protein sequence ID" value="PWN03932.1"/>
    <property type="molecule type" value="Genomic_DNA"/>
</dbReference>
<evidence type="ECO:0000256" key="2">
    <source>
        <dbReference type="SAM" id="SignalP"/>
    </source>
</evidence>
<gene>
    <name evidence="4" type="ORF">DJ010_07730</name>
</gene>
<reference evidence="4 5" key="1">
    <citation type="submission" date="2018-05" db="EMBL/GenBank/DDBJ databases">
        <title>Nocardioides silvaticus genome.</title>
        <authorList>
            <person name="Li C."/>
            <person name="Wang G."/>
        </authorList>
    </citation>
    <scope>NUCLEOTIDE SEQUENCE [LARGE SCALE GENOMIC DNA]</scope>
    <source>
        <strain evidence="4 5">CCTCC AB 2018079</strain>
    </source>
</reference>
<dbReference type="PANTHER" id="PTHR35535:SF1">
    <property type="entry name" value="HEAT SHOCK PROTEIN HSLJ"/>
    <property type="match status" value="1"/>
</dbReference>
<dbReference type="Gene3D" id="2.40.128.270">
    <property type="match status" value="1"/>
</dbReference>
<dbReference type="Proteomes" id="UP000245507">
    <property type="component" value="Unassembled WGS sequence"/>
</dbReference>
<feature type="signal peptide" evidence="2">
    <location>
        <begin position="1"/>
        <end position="33"/>
    </location>
</feature>
<dbReference type="PANTHER" id="PTHR35535">
    <property type="entry name" value="HEAT SHOCK PROTEIN HSLJ"/>
    <property type="match status" value="1"/>
</dbReference>
<name>A0A316TNV2_9ACTN</name>
<evidence type="ECO:0000313" key="4">
    <source>
        <dbReference type="EMBL" id="PWN03932.1"/>
    </source>
</evidence>
<accession>A0A316TNV2</accession>